<dbReference type="EMBL" id="JAGINU010000001">
    <property type="protein sequence ID" value="MBP2368373.1"/>
    <property type="molecule type" value="Genomic_DNA"/>
</dbReference>
<reference evidence="2 3" key="1">
    <citation type="submission" date="2021-03" db="EMBL/GenBank/DDBJ databases">
        <title>Sequencing the genomes of 1000 actinobacteria strains.</title>
        <authorList>
            <person name="Klenk H.-P."/>
        </authorList>
    </citation>
    <scope>NUCLEOTIDE SEQUENCE [LARGE SCALE GENOMIC DNA]</scope>
    <source>
        <strain evidence="2 3">DSM 45256</strain>
    </source>
</reference>
<protein>
    <submittedName>
        <fullName evidence="2">Uncharacterized protein</fullName>
    </submittedName>
</protein>
<evidence type="ECO:0000313" key="3">
    <source>
        <dbReference type="Proteomes" id="UP001519295"/>
    </source>
</evidence>
<proteinExistence type="predicted"/>
<feature type="compositionally biased region" description="Basic and acidic residues" evidence="1">
    <location>
        <begin position="79"/>
        <end position="93"/>
    </location>
</feature>
<feature type="compositionally biased region" description="Basic residues" evidence="1">
    <location>
        <begin position="1"/>
        <end position="14"/>
    </location>
</feature>
<name>A0ABS4VWS8_9PSEU</name>
<keyword evidence="3" id="KW-1185">Reference proteome</keyword>
<dbReference type="Proteomes" id="UP001519295">
    <property type="component" value="Unassembled WGS sequence"/>
</dbReference>
<evidence type="ECO:0000313" key="2">
    <source>
        <dbReference type="EMBL" id="MBP2368373.1"/>
    </source>
</evidence>
<sequence length="93" mass="10212">MEQHERQHHQRRSRPPNSTPAIGSPLARDFLDPQNTIAIRSASLNPSALDPSAVTASTMARSSRQAPSSTPSETGVSTPDHRPRGLPREERHE</sequence>
<comment type="caution">
    <text evidence="2">The sequence shown here is derived from an EMBL/GenBank/DDBJ whole genome shotgun (WGS) entry which is preliminary data.</text>
</comment>
<evidence type="ECO:0000256" key="1">
    <source>
        <dbReference type="SAM" id="MobiDB-lite"/>
    </source>
</evidence>
<gene>
    <name evidence="2" type="ORF">JOF36_004069</name>
</gene>
<feature type="compositionally biased region" description="Polar residues" evidence="1">
    <location>
        <begin position="54"/>
        <end position="77"/>
    </location>
</feature>
<feature type="region of interest" description="Disordered" evidence="1">
    <location>
        <begin position="42"/>
        <end position="93"/>
    </location>
</feature>
<accession>A0ABS4VWS8</accession>
<organism evidence="2 3">
    <name type="scientific">Pseudonocardia parietis</name>
    <dbReference type="NCBI Taxonomy" id="570936"/>
    <lineage>
        <taxon>Bacteria</taxon>
        <taxon>Bacillati</taxon>
        <taxon>Actinomycetota</taxon>
        <taxon>Actinomycetes</taxon>
        <taxon>Pseudonocardiales</taxon>
        <taxon>Pseudonocardiaceae</taxon>
        <taxon>Pseudonocardia</taxon>
    </lineage>
</organism>
<feature type="region of interest" description="Disordered" evidence="1">
    <location>
        <begin position="1"/>
        <end position="28"/>
    </location>
</feature>